<dbReference type="EMBL" id="BQXS01010797">
    <property type="protein sequence ID" value="GKT34341.1"/>
    <property type="molecule type" value="Genomic_DNA"/>
</dbReference>
<organism evidence="1 2">
    <name type="scientific">Aduncisulcus paluster</name>
    <dbReference type="NCBI Taxonomy" id="2918883"/>
    <lineage>
        <taxon>Eukaryota</taxon>
        <taxon>Metamonada</taxon>
        <taxon>Carpediemonas-like organisms</taxon>
        <taxon>Aduncisulcus</taxon>
    </lineage>
</organism>
<proteinExistence type="predicted"/>
<evidence type="ECO:0000313" key="1">
    <source>
        <dbReference type="EMBL" id="GKT34341.1"/>
    </source>
</evidence>
<name>A0ABQ5KQQ8_9EUKA</name>
<reference evidence="1" key="1">
    <citation type="submission" date="2022-03" db="EMBL/GenBank/DDBJ databases">
        <title>Draft genome sequence of Aduncisulcus paluster, a free-living microaerophilic Fornicata.</title>
        <authorList>
            <person name="Yuyama I."/>
            <person name="Kume K."/>
            <person name="Tamura T."/>
            <person name="Inagaki Y."/>
            <person name="Hashimoto T."/>
        </authorList>
    </citation>
    <scope>NUCLEOTIDE SEQUENCE</scope>
    <source>
        <strain evidence="1">NY0171</strain>
    </source>
</reference>
<evidence type="ECO:0008006" key="3">
    <source>
        <dbReference type="Google" id="ProtNLM"/>
    </source>
</evidence>
<gene>
    <name evidence="1" type="ORF">ADUPG1_007709</name>
</gene>
<protein>
    <recommendedName>
        <fullName evidence="3">B box-type domain-containing protein</fullName>
    </recommendedName>
</protein>
<comment type="caution">
    <text evidence="1">The sequence shown here is derived from an EMBL/GenBank/DDBJ whole genome shotgun (WGS) entry which is preliminary data.</text>
</comment>
<dbReference type="Proteomes" id="UP001057375">
    <property type="component" value="Unassembled WGS sequence"/>
</dbReference>
<evidence type="ECO:0000313" key="2">
    <source>
        <dbReference type="Proteomes" id="UP001057375"/>
    </source>
</evidence>
<accession>A0ABQ5KQQ8</accession>
<keyword evidence="2" id="KW-1185">Reference proteome</keyword>
<sequence length="320" mass="37369">MARSELSYYYFDGNPSINPSNPFCHCDSSSEYCYDCDRAVCEECSCVSHPDFFDSSQYISKYGQESKKIFLSITKRKIMRKKRKIKKKTSLSEDSIDFSSFHHSHGCKRVSPSISPQSQIKVDISFVFTYISSFVECLTTETLQLMMHRGILCLCCRDGDRKKEITSLEKLFNICSLRYEKCRKNVPRYLVDEDSDEIEPEMEGKRVNLLQNDPIFLFCYRSFHCFCHISILPLPSCYPSLQSASITKKGTNIDGKTTSFGLIVPFPTVSTVKIPTKTRFRYVWIIEWQQKRSIVMKERDMKRFIKHSNLNEFSWCKSLY</sequence>